<dbReference type="OrthoDB" id="5638848at2"/>
<gene>
    <name evidence="2" type="ORF">FM111_02220</name>
</gene>
<dbReference type="EMBL" id="FUIE01000015">
    <property type="protein sequence ID" value="SJM50042.1"/>
    <property type="molecule type" value="Genomic_DNA"/>
</dbReference>
<organism evidence="2 3">
    <name type="scientific">Brevundimonas diminuta 3F5N</name>
    <dbReference type="NCBI Taxonomy" id="1255603"/>
    <lineage>
        <taxon>Bacteria</taxon>
        <taxon>Pseudomonadati</taxon>
        <taxon>Pseudomonadota</taxon>
        <taxon>Alphaproteobacteria</taxon>
        <taxon>Caulobacterales</taxon>
        <taxon>Caulobacteraceae</taxon>
        <taxon>Brevundimonas</taxon>
    </lineage>
</organism>
<evidence type="ECO:0000259" key="1">
    <source>
        <dbReference type="Pfam" id="PF13521"/>
    </source>
</evidence>
<protein>
    <recommendedName>
        <fullName evidence="1">NadR/Ttd14 AAA domain-containing protein</fullName>
    </recommendedName>
</protein>
<dbReference type="InterPro" id="IPR038727">
    <property type="entry name" value="NadR/Ttd14_AAA_dom"/>
</dbReference>
<reference evidence="2 3" key="1">
    <citation type="submission" date="2017-02" db="EMBL/GenBank/DDBJ databases">
        <authorList>
            <person name="Peterson S.W."/>
        </authorList>
    </citation>
    <scope>NUCLEOTIDE SEQUENCE [LARGE SCALE GENOMIC DNA]</scope>
    <source>
        <strain evidence="2 3">3F5N</strain>
    </source>
</reference>
<feature type="domain" description="NadR/Ttd14 AAA" evidence="1">
    <location>
        <begin position="6"/>
        <end position="170"/>
    </location>
</feature>
<name>A0A1R4F2J6_BREDI</name>
<accession>A0A1R4F2J6</accession>
<dbReference type="Pfam" id="PF13521">
    <property type="entry name" value="AAA_28"/>
    <property type="match status" value="1"/>
</dbReference>
<dbReference type="Proteomes" id="UP000195766">
    <property type="component" value="Unassembled WGS sequence"/>
</dbReference>
<evidence type="ECO:0000313" key="2">
    <source>
        <dbReference type="EMBL" id="SJM50042.1"/>
    </source>
</evidence>
<dbReference type="SUPFAM" id="SSF52540">
    <property type="entry name" value="P-loop containing nucleoside triphosphate hydrolases"/>
    <property type="match status" value="1"/>
</dbReference>
<proteinExistence type="predicted"/>
<dbReference type="Gene3D" id="3.40.50.300">
    <property type="entry name" value="P-loop containing nucleotide triphosphate hydrolases"/>
    <property type="match status" value="1"/>
</dbReference>
<dbReference type="InterPro" id="IPR027417">
    <property type="entry name" value="P-loop_NTPase"/>
</dbReference>
<sequence>MSGPRRIVLTGGPGSGKTTLLEALAAAGHATSPEVGRAVIRRQQAIDSEALPWKDRALFAELMLDRELEAHARAESAAGPVFFDRGVPDVVGYLTLCGLPVPAHMERAARDVRYDRRAFIAPIWPEIFGQDAERKQDLDEARRTFDAMVETYPRFGYELIELPKAPVAERLAFVLTTLTAA</sequence>
<dbReference type="RefSeq" id="WP_087139120.1">
    <property type="nucleotide sequence ID" value="NZ_FUIE01000015.1"/>
</dbReference>
<evidence type="ECO:0000313" key="3">
    <source>
        <dbReference type="Proteomes" id="UP000195766"/>
    </source>
</evidence>
<dbReference type="AlphaFoldDB" id="A0A1R4F2J6"/>